<gene>
    <name evidence="2" type="ORF">N783_12870</name>
</gene>
<keyword evidence="3" id="KW-1185">Reference proteome</keyword>
<dbReference type="eggNOG" id="COG1073">
    <property type="taxonomic scope" value="Bacteria"/>
</dbReference>
<dbReference type="PANTHER" id="PTHR47381">
    <property type="entry name" value="ALPHA/BETA-HYDROLASES SUPERFAMILY PROTEIN"/>
    <property type="match status" value="1"/>
</dbReference>
<evidence type="ECO:0000259" key="1">
    <source>
        <dbReference type="Pfam" id="PF00326"/>
    </source>
</evidence>
<organism evidence="2 3">
    <name type="scientific">Pontibacillus marinus BH030004 = DSM 16465</name>
    <dbReference type="NCBI Taxonomy" id="1385511"/>
    <lineage>
        <taxon>Bacteria</taxon>
        <taxon>Bacillati</taxon>
        <taxon>Bacillota</taxon>
        <taxon>Bacilli</taxon>
        <taxon>Bacillales</taxon>
        <taxon>Bacillaceae</taxon>
        <taxon>Pontibacillus</taxon>
    </lineage>
</organism>
<evidence type="ECO:0000313" key="3">
    <source>
        <dbReference type="Proteomes" id="UP000030403"/>
    </source>
</evidence>
<evidence type="ECO:0000313" key="2">
    <source>
        <dbReference type="EMBL" id="KGX86051.1"/>
    </source>
</evidence>
<dbReference type="Pfam" id="PF00326">
    <property type="entry name" value="Peptidase_S9"/>
    <property type="match status" value="1"/>
</dbReference>
<feature type="domain" description="Peptidase S9 prolyl oligopeptidase catalytic" evidence="1">
    <location>
        <begin position="48"/>
        <end position="250"/>
    </location>
</feature>
<dbReference type="Proteomes" id="UP000030403">
    <property type="component" value="Unassembled WGS sequence"/>
</dbReference>
<dbReference type="InterPro" id="IPR001375">
    <property type="entry name" value="Peptidase_S9_cat"/>
</dbReference>
<reference evidence="2 3" key="1">
    <citation type="submission" date="2013-08" db="EMBL/GenBank/DDBJ databases">
        <authorList>
            <person name="Huang J."/>
            <person name="Wang G."/>
        </authorList>
    </citation>
    <scope>NUCLEOTIDE SEQUENCE [LARGE SCALE GENOMIC DNA]</scope>
    <source>
        <strain evidence="2 3">BH030004</strain>
    </source>
</reference>
<name>A0A0A5FYZ1_9BACI</name>
<dbReference type="OrthoDB" id="31158at2"/>
<dbReference type="EMBL" id="AVPF01000034">
    <property type="protein sequence ID" value="KGX86051.1"/>
    <property type="molecule type" value="Genomic_DNA"/>
</dbReference>
<dbReference type="GO" id="GO:0008236">
    <property type="term" value="F:serine-type peptidase activity"/>
    <property type="evidence" value="ECO:0007669"/>
    <property type="project" value="InterPro"/>
</dbReference>
<proteinExistence type="predicted"/>
<dbReference type="PANTHER" id="PTHR47381:SF3">
    <property type="entry name" value="ALPHA_BETA-HYDROLASES SUPERFAMILY PROTEIN"/>
    <property type="match status" value="1"/>
</dbReference>
<dbReference type="GO" id="GO:0006508">
    <property type="term" value="P:proteolysis"/>
    <property type="evidence" value="ECO:0007669"/>
    <property type="project" value="InterPro"/>
</dbReference>
<sequence>MIGIKRETIAHIPALMIEDSRKEGQPLPVITYIHGITSAKEQNLPLAFLLAEKGYRVILPDCYLHGERAEGLSNQEISYKLWEVVLQNLKELPMLYQELQAQNLILDDKFGLAGTSMGGITTSAALTQYDWIKVAAVLMGSPQPVRFAEEQVAMLKQMEVDVPLTEEEQQKLIRSLEKIDLSKQVDKLVGRPIFFWHGEEDQVVPFDHSYSFYNDAISHYKNPENIRFLREVGRDHKVSLYAIHETVNWFDLHM</sequence>
<comment type="caution">
    <text evidence="2">The sequence shown here is derived from an EMBL/GenBank/DDBJ whole genome shotgun (WGS) entry which is preliminary data.</text>
</comment>
<dbReference type="Gene3D" id="3.40.50.1820">
    <property type="entry name" value="alpha/beta hydrolase"/>
    <property type="match status" value="1"/>
</dbReference>
<dbReference type="AlphaFoldDB" id="A0A0A5FYZ1"/>
<protein>
    <submittedName>
        <fullName evidence="2">Esterase</fullName>
    </submittedName>
</protein>
<accession>A0A0A5FYZ1</accession>
<dbReference type="InterPro" id="IPR029058">
    <property type="entry name" value="AB_hydrolase_fold"/>
</dbReference>
<dbReference type="SUPFAM" id="SSF53474">
    <property type="entry name" value="alpha/beta-Hydrolases"/>
    <property type="match status" value="1"/>
</dbReference>
<dbReference type="STRING" id="1385511.GCA_000425225_00660"/>